<protein>
    <submittedName>
        <fullName evidence="1">Uncharacterized protein</fullName>
    </submittedName>
</protein>
<dbReference type="Proteomes" id="UP000018680">
    <property type="component" value="Chromosome"/>
</dbReference>
<organism evidence="1 2">
    <name type="scientific">Salinispira pacifica</name>
    <dbReference type="NCBI Taxonomy" id="1307761"/>
    <lineage>
        <taxon>Bacteria</taxon>
        <taxon>Pseudomonadati</taxon>
        <taxon>Spirochaetota</taxon>
        <taxon>Spirochaetia</taxon>
        <taxon>Spirochaetales</taxon>
        <taxon>Spirochaetaceae</taxon>
        <taxon>Salinispira</taxon>
    </lineage>
</organism>
<proteinExistence type="predicted"/>
<dbReference type="HOGENOM" id="CLU_2865270_0_0_12"/>
<keyword evidence="2" id="KW-1185">Reference proteome</keyword>
<dbReference type="KEGG" id="slr:L21SP2_2878"/>
<name>V5WM70_9SPIO</name>
<dbReference type="EMBL" id="CP006939">
    <property type="protein sequence ID" value="AHC16226.1"/>
    <property type="molecule type" value="Genomic_DNA"/>
</dbReference>
<dbReference type="STRING" id="1307761.L21SP2_2878"/>
<evidence type="ECO:0000313" key="2">
    <source>
        <dbReference type="Proteomes" id="UP000018680"/>
    </source>
</evidence>
<evidence type="ECO:0000313" key="1">
    <source>
        <dbReference type="EMBL" id="AHC16226.1"/>
    </source>
</evidence>
<accession>V5WM70</accession>
<reference evidence="1 2" key="1">
    <citation type="journal article" date="2015" name="Stand. Genomic Sci.">
        <title>Complete genome sequence and description of Salinispira pacifica gen. nov., sp. nov., a novel spirochaete isolated form a hypersaline microbial mat.</title>
        <authorList>
            <person name="Ben Hania W."/>
            <person name="Joseph M."/>
            <person name="Schumann P."/>
            <person name="Bunk B."/>
            <person name="Fiebig A."/>
            <person name="Sproer C."/>
            <person name="Klenk H.P."/>
            <person name="Fardeau M.L."/>
            <person name="Spring S."/>
        </authorList>
    </citation>
    <scope>NUCLEOTIDE SEQUENCE [LARGE SCALE GENOMIC DNA]</scope>
    <source>
        <strain evidence="1 2">L21-RPul-D2</strain>
    </source>
</reference>
<dbReference type="AlphaFoldDB" id="V5WM70"/>
<gene>
    <name evidence="1" type="ORF">L21SP2_2878</name>
</gene>
<sequence>MYQDVLLTNITRPESDRPAAGWDVLLFSIRLLPGDGQKKTQKTPKQVIYAPGTIIERSFISDLR</sequence>